<evidence type="ECO:0000256" key="1">
    <source>
        <dbReference type="ARBA" id="ARBA00023015"/>
    </source>
</evidence>
<dbReference type="SMART" id="SM00344">
    <property type="entry name" value="HTH_ASNC"/>
    <property type="match status" value="1"/>
</dbReference>
<proteinExistence type="predicted"/>
<evidence type="ECO:0000313" key="6">
    <source>
        <dbReference type="Proteomes" id="UP001596356"/>
    </source>
</evidence>
<dbReference type="InterPro" id="IPR036388">
    <property type="entry name" value="WH-like_DNA-bd_sf"/>
</dbReference>
<dbReference type="Proteomes" id="UP001596356">
    <property type="component" value="Unassembled WGS sequence"/>
</dbReference>
<sequence>MTSWTASELDHSLVGVLEVRPRAEWASAAAVLGVASTTVARHWHELVRRGAAWVTAAPGPQLAGQEACALVLLAVVPTKRAAVAAALQHDPAAGTVSTVEGAWDFLVDTFETSGLALTAAVDRFAGLPGVQRTEVVHLVAAHRDGSHWRSGTISAGQTSSVAAGSPGAVWPAPTSPDATDRALLSRLTLDGRTSLADLADSCHTSPQTVGRRLQRLIGSGYAALRCDTAQPLRRPHREVTLLLNVPLAQIDAATAFLATLPECRLVAEVLGEQNLFATMWVRDYEQLKTRERELGRAAPGTMVRARLAIGGTVKRSGQLLGEQEHRVGTVPMAIWPAP</sequence>
<dbReference type="Pfam" id="PF13404">
    <property type="entry name" value="HTH_AsnC-type"/>
    <property type="match status" value="1"/>
</dbReference>
<keyword evidence="6" id="KW-1185">Reference proteome</keyword>
<name>A0ABW2AV42_9MICO</name>
<dbReference type="InterPro" id="IPR000485">
    <property type="entry name" value="AsnC-type_HTH_dom"/>
</dbReference>
<keyword evidence="2" id="KW-0238">DNA-binding</keyword>
<evidence type="ECO:0000256" key="2">
    <source>
        <dbReference type="ARBA" id="ARBA00023125"/>
    </source>
</evidence>
<dbReference type="PANTHER" id="PTHR30154:SF34">
    <property type="entry name" value="TRANSCRIPTIONAL REGULATOR AZLB"/>
    <property type="match status" value="1"/>
</dbReference>
<evidence type="ECO:0000313" key="5">
    <source>
        <dbReference type="EMBL" id="MFC6714869.1"/>
    </source>
</evidence>
<gene>
    <name evidence="5" type="ORF">ACFQBT_14025</name>
</gene>
<dbReference type="PANTHER" id="PTHR30154">
    <property type="entry name" value="LEUCINE-RESPONSIVE REGULATORY PROTEIN"/>
    <property type="match status" value="1"/>
</dbReference>
<keyword evidence="1" id="KW-0805">Transcription regulation</keyword>
<evidence type="ECO:0000259" key="4">
    <source>
        <dbReference type="Pfam" id="PF13404"/>
    </source>
</evidence>
<dbReference type="EMBL" id="JBHSWJ010000002">
    <property type="protein sequence ID" value="MFC6714869.1"/>
    <property type="molecule type" value="Genomic_DNA"/>
</dbReference>
<dbReference type="InterPro" id="IPR019888">
    <property type="entry name" value="Tscrpt_reg_AsnC-like"/>
</dbReference>
<dbReference type="SUPFAM" id="SSF46785">
    <property type="entry name" value="Winged helix' DNA-binding domain"/>
    <property type="match status" value="1"/>
</dbReference>
<dbReference type="Gene3D" id="3.30.70.920">
    <property type="match status" value="1"/>
</dbReference>
<keyword evidence="3" id="KW-0804">Transcription</keyword>
<dbReference type="RefSeq" id="WP_377823569.1">
    <property type="nucleotide sequence ID" value="NZ_JBHSWJ010000002.1"/>
</dbReference>
<dbReference type="InterPro" id="IPR036390">
    <property type="entry name" value="WH_DNA-bd_sf"/>
</dbReference>
<reference evidence="6" key="1">
    <citation type="journal article" date="2019" name="Int. J. Syst. Evol. Microbiol.">
        <title>The Global Catalogue of Microorganisms (GCM) 10K type strain sequencing project: providing services to taxonomists for standard genome sequencing and annotation.</title>
        <authorList>
            <consortium name="The Broad Institute Genomics Platform"/>
            <consortium name="The Broad Institute Genome Sequencing Center for Infectious Disease"/>
            <person name="Wu L."/>
            <person name="Ma J."/>
        </authorList>
    </citation>
    <scope>NUCLEOTIDE SEQUENCE [LARGE SCALE GENOMIC DNA]</scope>
    <source>
        <strain evidence="6">NBRC 106593</strain>
    </source>
</reference>
<comment type="caution">
    <text evidence="5">The sequence shown here is derived from an EMBL/GenBank/DDBJ whole genome shotgun (WGS) entry which is preliminary data.</text>
</comment>
<protein>
    <submittedName>
        <fullName evidence="5">AsnC family transcriptional regulator</fullName>
    </submittedName>
</protein>
<accession>A0ABW2AV42</accession>
<dbReference type="Gene3D" id="1.10.10.10">
    <property type="entry name" value="Winged helix-like DNA-binding domain superfamily/Winged helix DNA-binding domain"/>
    <property type="match status" value="2"/>
</dbReference>
<feature type="domain" description="HTH asnC-type" evidence="4">
    <location>
        <begin position="177"/>
        <end position="216"/>
    </location>
</feature>
<evidence type="ECO:0000256" key="3">
    <source>
        <dbReference type="ARBA" id="ARBA00023163"/>
    </source>
</evidence>
<organism evidence="5 6">
    <name type="scientific">Branchiibius cervicis</name>
    <dbReference type="NCBI Taxonomy" id="908252"/>
    <lineage>
        <taxon>Bacteria</taxon>
        <taxon>Bacillati</taxon>
        <taxon>Actinomycetota</taxon>
        <taxon>Actinomycetes</taxon>
        <taxon>Micrococcales</taxon>
        <taxon>Dermacoccaceae</taxon>
        <taxon>Branchiibius</taxon>
    </lineage>
</organism>